<dbReference type="GO" id="GO:0031125">
    <property type="term" value="P:rRNA 3'-end processing"/>
    <property type="evidence" value="ECO:0007669"/>
    <property type="project" value="UniProtKB-ARBA"/>
</dbReference>
<keyword evidence="2 7" id="KW-0698">rRNA processing</keyword>
<dbReference type="PROSITE" id="PS01277">
    <property type="entry name" value="RIBONUCLEASE_PH"/>
    <property type="match status" value="1"/>
</dbReference>
<dbReference type="InterPro" id="IPR001247">
    <property type="entry name" value="ExoRNase_PH_dom1"/>
</dbReference>
<dbReference type="GO" id="GO:0009022">
    <property type="term" value="F:tRNA nucleotidyltransferase activity"/>
    <property type="evidence" value="ECO:0007669"/>
    <property type="project" value="UniProtKB-UniRule"/>
</dbReference>
<accession>A0A2R8AU96</accession>
<proteinExistence type="inferred from homology"/>
<dbReference type="InterPro" id="IPR050080">
    <property type="entry name" value="RNase_PH"/>
</dbReference>
<comment type="subunit">
    <text evidence="7">Homohexameric ring arranged as a trimer of dimers.</text>
</comment>
<dbReference type="FunFam" id="3.30.230.70:FF:000003">
    <property type="entry name" value="Ribonuclease PH"/>
    <property type="match status" value="1"/>
</dbReference>
<keyword evidence="6" id="KW-0694">RNA-binding</keyword>
<dbReference type="PANTHER" id="PTHR11953:SF0">
    <property type="entry name" value="EXOSOME COMPLEX COMPONENT RRP41"/>
    <property type="match status" value="1"/>
</dbReference>
<dbReference type="Pfam" id="PF03725">
    <property type="entry name" value="RNase_PH_C"/>
    <property type="match status" value="1"/>
</dbReference>
<evidence type="ECO:0000256" key="4">
    <source>
        <dbReference type="ARBA" id="ARBA00022694"/>
    </source>
</evidence>
<dbReference type="SUPFAM" id="SSF54211">
    <property type="entry name" value="Ribosomal protein S5 domain 2-like"/>
    <property type="match status" value="1"/>
</dbReference>
<reference evidence="11" key="1">
    <citation type="submission" date="2018-03" db="EMBL/GenBank/DDBJ databases">
        <authorList>
            <person name="Rodrigo-Torres L."/>
            <person name="Arahal R. D."/>
            <person name="Lucena T."/>
        </authorList>
    </citation>
    <scope>NUCLEOTIDE SEQUENCE [LARGE SCALE GENOMIC DNA]</scope>
    <source>
        <strain evidence="11">CECT 8871</strain>
    </source>
</reference>
<dbReference type="GO" id="GO:0016075">
    <property type="term" value="P:rRNA catabolic process"/>
    <property type="evidence" value="ECO:0007669"/>
    <property type="project" value="UniProtKB-UniRule"/>
</dbReference>
<keyword evidence="4 7" id="KW-0819">tRNA processing</keyword>
<dbReference type="InterPro" id="IPR018336">
    <property type="entry name" value="RNase_PH_CS"/>
</dbReference>
<dbReference type="InterPro" id="IPR027408">
    <property type="entry name" value="PNPase/RNase_PH_dom_sf"/>
</dbReference>
<dbReference type="PANTHER" id="PTHR11953">
    <property type="entry name" value="EXOSOME COMPLEX COMPONENT"/>
    <property type="match status" value="1"/>
</dbReference>
<evidence type="ECO:0000256" key="2">
    <source>
        <dbReference type="ARBA" id="ARBA00022552"/>
    </source>
</evidence>
<dbReference type="CDD" id="cd11362">
    <property type="entry name" value="RNase_PH_bact"/>
    <property type="match status" value="1"/>
</dbReference>
<dbReference type="Pfam" id="PF01138">
    <property type="entry name" value="RNase_PH"/>
    <property type="match status" value="1"/>
</dbReference>
<evidence type="ECO:0000256" key="6">
    <source>
        <dbReference type="ARBA" id="ARBA00022884"/>
    </source>
</evidence>
<evidence type="ECO:0000256" key="5">
    <source>
        <dbReference type="ARBA" id="ARBA00022695"/>
    </source>
</evidence>
<dbReference type="EMBL" id="OMOJ01000002">
    <property type="protein sequence ID" value="SPF79454.1"/>
    <property type="molecule type" value="Genomic_DNA"/>
</dbReference>
<dbReference type="GO" id="GO:0000049">
    <property type="term" value="F:tRNA binding"/>
    <property type="evidence" value="ECO:0007669"/>
    <property type="project" value="UniProtKB-UniRule"/>
</dbReference>
<gene>
    <name evidence="7 10" type="primary">rph</name>
    <name evidence="10" type="ORF">PRI8871_01250</name>
</gene>
<feature type="binding site" evidence="7">
    <location>
        <begin position="153"/>
        <end position="155"/>
    </location>
    <ligand>
        <name>phosphate</name>
        <dbReference type="ChEBI" id="CHEBI:43474"/>
        <note>substrate</note>
    </ligand>
</feature>
<dbReference type="GO" id="GO:0008033">
    <property type="term" value="P:tRNA processing"/>
    <property type="evidence" value="ECO:0007669"/>
    <property type="project" value="UniProtKB-UniRule"/>
</dbReference>
<sequence length="266" mass="28768">MRSVQKVNQGCAYTSWPYIPAVPVYRDYTMRPSGRELSQMRPVSIETNVTKHAEGSCMIKMGDTHVLCTATIEDRVPPFIKGSGLGWVTAEYGMLPRSTSSRMRREAAMGKQGGRTVEIQRLIGRALRAGVDRVALGERQITVDCDVIQADGGTRCASITGGWVALRLAVNKLMKAGDVISDPLISPVAAVSCGIYAGQAVLDLDYPEDSDAGVDGNFILRADGQLIEIQMSAEGATFSRDQMNQLLDLADKGVSELVELQLQATK</sequence>
<name>A0A2R8AU96_9RHOB</name>
<dbReference type="InterPro" id="IPR020568">
    <property type="entry name" value="Ribosomal_Su5_D2-typ_SF"/>
</dbReference>
<dbReference type="InterPro" id="IPR002381">
    <property type="entry name" value="RNase_PH_bac-type"/>
</dbReference>
<comment type="catalytic activity">
    <reaction evidence="7">
        <text>tRNA(n+1) + phosphate = tRNA(n) + a ribonucleoside 5'-diphosphate</text>
        <dbReference type="Rhea" id="RHEA:10628"/>
        <dbReference type="Rhea" id="RHEA-COMP:17343"/>
        <dbReference type="Rhea" id="RHEA-COMP:17344"/>
        <dbReference type="ChEBI" id="CHEBI:43474"/>
        <dbReference type="ChEBI" id="CHEBI:57930"/>
        <dbReference type="ChEBI" id="CHEBI:173114"/>
        <dbReference type="EC" id="2.7.7.56"/>
    </reaction>
</comment>
<dbReference type="InterPro" id="IPR036345">
    <property type="entry name" value="ExoRNase_PH_dom2_sf"/>
</dbReference>
<evidence type="ECO:0000256" key="7">
    <source>
        <dbReference type="HAMAP-Rule" id="MF_00564"/>
    </source>
</evidence>
<dbReference type="NCBIfam" id="TIGR01966">
    <property type="entry name" value="RNasePH"/>
    <property type="match status" value="1"/>
</dbReference>
<dbReference type="Gene3D" id="3.30.230.70">
    <property type="entry name" value="GHMP Kinase, N-terminal domain"/>
    <property type="match status" value="1"/>
</dbReference>
<protein>
    <recommendedName>
        <fullName evidence="7">Ribonuclease PH</fullName>
        <shortName evidence="7">RNase PH</shortName>
        <ecNumber evidence="7">2.7.7.56</ecNumber>
    </recommendedName>
    <alternativeName>
        <fullName evidence="7">tRNA nucleotidyltransferase</fullName>
    </alternativeName>
</protein>
<keyword evidence="11" id="KW-1185">Reference proteome</keyword>
<feature type="domain" description="Exoribonuclease phosphorolytic" evidence="8">
    <location>
        <begin position="39"/>
        <end position="169"/>
    </location>
</feature>
<evidence type="ECO:0000256" key="3">
    <source>
        <dbReference type="ARBA" id="ARBA00022555"/>
    </source>
</evidence>
<dbReference type="HAMAP" id="MF_00564">
    <property type="entry name" value="RNase_PH"/>
    <property type="match status" value="1"/>
</dbReference>
<organism evidence="10 11">
    <name type="scientific">Pseudoprimorskyibacter insulae</name>
    <dbReference type="NCBI Taxonomy" id="1695997"/>
    <lineage>
        <taxon>Bacteria</taxon>
        <taxon>Pseudomonadati</taxon>
        <taxon>Pseudomonadota</taxon>
        <taxon>Alphaproteobacteria</taxon>
        <taxon>Rhodobacterales</taxon>
        <taxon>Paracoccaceae</taxon>
        <taxon>Pseudoprimorskyibacter</taxon>
    </lineage>
</organism>
<dbReference type="InterPro" id="IPR015847">
    <property type="entry name" value="ExoRNase_PH_dom2"/>
</dbReference>
<keyword evidence="3 7" id="KW-0820">tRNA-binding</keyword>
<dbReference type="GO" id="GO:0000175">
    <property type="term" value="F:3'-5'-RNA exonuclease activity"/>
    <property type="evidence" value="ECO:0007669"/>
    <property type="project" value="UniProtKB-UniRule"/>
</dbReference>
<evidence type="ECO:0000313" key="11">
    <source>
        <dbReference type="Proteomes" id="UP000244904"/>
    </source>
</evidence>
<comment type="similarity">
    <text evidence="1 7">Belongs to the RNase PH family.</text>
</comment>
<dbReference type="EC" id="2.7.7.56" evidence="7"/>
<evidence type="ECO:0000313" key="10">
    <source>
        <dbReference type="EMBL" id="SPF79454.1"/>
    </source>
</evidence>
<feature type="binding site" evidence="7">
    <location>
        <position position="115"/>
    </location>
    <ligand>
        <name>phosphate</name>
        <dbReference type="ChEBI" id="CHEBI:43474"/>
        <note>substrate</note>
    </ligand>
</feature>
<dbReference type="Proteomes" id="UP000244904">
    <property type="component" value="Unassembled WGS sequence"/>
</dbReference>
<comment type="function">
    <text evidence="7">Phosphorolytic 3'-5' exoribonuclease that plays an important role in tRNA 3'-end maturation. Removes nucleotide residues following the 3'-CCA terminus of tRNAs; can also add nucleotides to the ends of RNA molecules by using nucleoside diphosphates as substrates, but this may not be physiologically important. Probably plays a role in initiation of 16S rRNA degradation (leading to ribosome degradation) during starvation.</text>
</comment>
<evidence type="ECO:0000259" key="8">
    <source>
        <dbReference type="Pfam" id="PF01138"/>
    </source>
</evidence>
<evidence type="ECO:0000259" key="9">
    <source>
        <dbReference type="Pfam" id="PF03725"/>
    </source>
</evidence>
<keyword evidence="5 7" id="KW-0548">Nucleotidyltransferase</keyword>
<dbReference type="AlphaFoldDB" id="A0A2R8AU96"/>
<feature type="domain" description="Exoribonuclease phosphorolytic" evidence="9">
    <location>
        <begin position="187"/>
        <end position="252"/>
    </location>
</feature>
<keyword evidence="7 10" id="KW-0808">Transferase</keyword>
<evidence type="ECO:0000256" key="1">
    <source>
        <dbReference type="ARBA" id="ARBA00006678"/>
    </source>
</evidence>
<dbReference type="SUPFAM" id="SSF55666">
    <property type="entry name" value="Ribonuclease PH domain 2-like"/>
    <property type="match status" value="1"/>
</dbReference>